<evidence type="ECO:0000313" key="2">
    <source>
        <dbReference type="Proteomes" id="UP000029448"/>
    </source>
</evidence>
<dbReference type="PATRIC" id="fig|104102.7.peg.2536"/>
<dbReference type="AlphaFoldDB" id="A0A094YNF4"/>
<dbReference type="EMBL" id="JOKM01000087">
    <property type="protein sequence ID" value="KGB22144.1"/>
    <property type="molecule type" value="Genomic_DNA"/>
</dbReference>
<evidence type="ECO:0000313" key="1">
    <source>
        <dbReference type="EMBL" id="KGB22144.1"/>
    </source>
</evidence>
<gene>
    <name evidence="1" type="ORF">AtDm6_2567</name>
</gene>
<accession>A0A094YNF4</accession>
<protein>
    <submittedName>
        <fullName evidence="1">Uncharacterized protein</fullName>
    </submittedName>
</protein>
<keyword evidence="2" id="KW-1185">Reference proteome</keyword>
<organism evidence="1 2">
    <name type="scientific">Acetobacter tropicalis</name>
    <dbReference type="NCBI Taxonomy" id="104102"/>
    <lineage>
        <taxon>Bacteria</taxon>
        <taxon>Pseudomonadati</taxon>
        <taxon>Pseudomonadota</taxon>
        <taxon>Alphaproteobacteria</taxon>
        <taxon>Acetobacterales</taxon>
        <taxon>Acetobacteraceae</taxon>
        <taxon>Acetobacter</taxon>
    </lineage>
</organism>
<comment type="caution">
    <text evidence="1">The sequence shown here is derived from an EMBL/GenBank/DDBJ whole genome shotgun (WGS) entry which is preliminary data.</text>
</comment>
<reference evidence="1 2" key="1">
    <citation type="submission" date="2014-06" db="EMBL/GenBank/DDBJ databases">
        <title>Functional and comparative genomic analyses of the Drosophila gut microbiota identify candidate symbiosis factors.</title>
        <authorList>
            <person name="Newell P.D."/>
            <person name="Chaston J.M."/>
            <person name="Douglas A.E."/>
        </authorList>
    </citation>
    <scope>NUCLEOTIDE SEQUENCE [LARGE SCALE GENOMIC DNA]</scope>
    <source>
        <strain evidence="1 2">DmCS_006</strain>
    </source>
</reference>
<sequence>MARSSSEAFQASFQGRLLRSWQASEPRLRHLRTVSSLMP</sequence>
<dbReference type="Proteomes" id="UP000029448">
    <property type="component" value="Unassembled WGS sequence"/>
</dbReference>
<proteinExistence type="predicted"/>
<name>A0A094YNF4_9PROT</name>